<evidence type="ECO:0000256" key="3">
    <source>
        <dbReference type="ARBA" id="ARBA00022519"/>
    </source>
</evidence>
<keyword evidence="5 7" id="KW-1133">Transmembrane helix</keyword>
<feature type="transmembrane region" description="Helical" evidence="7">
    <location>
        <begin position="139"/>
        <end position="161"/>
    </location>
</feature>
<evidence type="ECO:0000256" key="1">
    <source>
        <dbReference type="ARBA" id="ARBA00004429"/>
    </source>
</evidence>
<evidence type="ECO:0000256" key="4">
    <source>
        <dbReference type="ARBA" id="ARBA00022692"/>
    </source>
</evidence>
<evidence type="ECO:0000259" key="8">
    <source>
        <dbReference type="Pfam" id="PF06808"/>
    </source>
</evidence>
<evidence type="ECO:0000256" key="2">
    <source>
        <dbReference type="ARBA" id="ARBA00022475"/>
    </source>
</evidence>
<feature type="transmembrane region" description="Helical" evidence="7">
    <location>
        <begin position="37"/>
        <end position="57"/>
    </location>
</feature>
<gene>
    <name evidence="9" type="ORF">S12H4_36280</name>
</gene>
<proteinExistence type="predicted"/>
<dbReference type="InterPro" id="IPR004681">
    <property type="entry name" value="TRAP_DctM"/>
</dbReference>
<evidence type="ECO:0000256" key="6">
    <source>
        <dbReference type="ARBA" id="ARBA00023136"/>
    </source>
</evidence>
<dbReference type="GO" id="GO:0005886">
    <property type="term" value="C:plasma membrane"/>
    <property type="evidence" value="ECO:0007669"/>
    <property type="project" value="UniProtKB-SubCell"/>
</dbReference>
<dbReference type="PANTHER" id="PTHR33362:SF5">
    <property type="entry name" value="C4-DICARBOXYLATE TRAP TRANSPORTER LARGE PERMEASE PROTEIN DCTM"/>
    <property type="match status" value="1"/>
</dbReference>
<evidence type="ECO:0000256" key="7">
    <source>
        <dbReference type="SAM" id="Phobius"/>
    </source>
</evidence>
<comment type="caution">
    <text evidence="9">The sequence shown here is derived from an EMBL/GenBank/DDBJ whole genome shotgun (WGS) entry which is preliminary data.</text>
</comment>
<keyword evidence="3" id="KW-0997">Cell inner membrane</keyword>
<accession>X1SAN3</accession>
<keyword evidence="2" id="KW-1003">Cell membrane</keyword>
<feature type="transmembrane region" description="Helical" evidence="7">
    <location>
        <begin position="77"/>
        <end position="102"/>
    </location>
</feature>
<dbReference type="EMBL" id="BARW01021616">
    <property type="protein sequence ID" value="GAI90077.1"/>
    <property type="molecule type" value="Genomic_DNA"/>
</dbReference>
<dbReference type="AlphaFoldDB" id="X1SAN3"/>
<evidence type="ECO:0000313" key="9">
    <source>
        <dbReference type="EMBL" id="GAI90077.1"/>
    </source>
</evidence>
<name>X1SAN3_9ZZZZ</name>
<feature type="non-terminal residue" evidence="9">
    <location>
        <position position="227"/>
    </location>
</feature>
<evidence type="ECO:0000256" key="5">
    <source>
        <dbReference type="ARBA" id="ARBA00022989"/>
    </source>
</evidence>
<feature type="domain" description="TRAP C4-dicarboxylate transport system permease DctM subunit" evidence="8">
    <location>
        <begin position="6"/>
        <end position="227"/>
    </location>
</feature>
<feature type="transmembrane region" description="Helical" evidence="7">
    <location>
        <begin position="167"/>
        <end position="193"/>
    </location>
</feature>
<dbReference type="PANTHER" id="PTHR33362">
    <property type="entry name" value="SIALIC ACID TRAP TRANSPORTER PERMEASE PROTEIN SIAT-RELATED"/>
    <property type="match status" value="1"/>
</dbReference>
<organism evidence="9">
    <name type="scientific">marine sediment metagenome</name>
    <dbReference type="NCBI Taxonomy" id="412755"/>
    <lineage>
        <taxon>unclassified sequences</taxon>
        <taxon>metagenomes</taxon>
        <taxon>ecological metagenomes</taxon>
    </lineage>
</organism>
<comment type="subcellular location">
    <subcellularLocation>
        <location evidence="1">Cell inner membrane</location>
        <topology evidence="1">Multi-pass membrane protein</topology>
    </subcellularLocation>
</comment>
<keyword evidence="6 7" id="KW-0472">Membrane</keyword>
<dbReference type="InterPro" id="IPR010656">
    <property type="entry name" value="DctM"/>
</dbReference>
<sequence>MTLGSLAAGGTLGILIPPSISMIIYGALAEASIGKLFAGGIIPGIVLSGMFMAYIGLRVRRNPRLAPKEAAISVRGLILGLKGLWPILILMTIVLGGIFGGVMTPTEAAAAGSSAALAIALGLRRFTWQMLKESLLSSLETTCMLMFIVVGASILSSYLAVMGVPKLFAMFVFGSGLPAVGILLLIYLLYIFLGCFIDGLSAMILTLPTVLPILTTLGFDLIWFGVV</sequence>
<protein>
    <recommendedName>
        <fullName evidence="8">TRAP C4-dicarboxylate transport system permease DctM subunit domain-containing protein</fullName>
    </recommendedName>
</protein>
<reference evidence="9" key="1">
    <citation type="journal article" date="2014" name="Front. Microbiol.">
        <title>High frequency of phylogenetically diverse reductive dehalogenase-homologous genes in deep subseafloor sedimentary metagenomes.</title>
        <authorList>
            <person name="Kawai M."/>
            <person name="Futagami T."/>
            <person name="Toyoda A."/>
            <person name="Takaki Y."/>
            <person name="Nishi S."/>
            <person name="Hori S."/>
            <person name="Arai W."/>
            <person name="Tsubouchi T."/>
            <person name="Morono Y."/>
            <person name="Uchiyama I."/>
            <person name="Ito T."/>
            <person name="Fujiyama A."/>
            <person name="Inagaki F."/>
            <person name="Takami H."/>
        </authorList>
    </citation>
    <scope>NUCLEOTIDE SEQUENCE</scope>
    <source>
        <strain evidence="9">Expedition CK06-06</strain>
    </source>
</reference>
<keyword evidence="4 7" id="KW-0812">Transmembrane</keyword>
<dbReference type="GO" id="GO:0022857">
    <property type="term" value="F:transmembrane transporter activity"/>
    <property type="evidence" value="ECO:0007669"/>
    <property type="project" value="TreeGrafter"/>
</dbReference>
<feature type="transmembrane region" description="Helical" evidence="7">
    <location>
        <begin position="205"/>
        <end position="226"/>
    </location>
</feature>
<dbReference type="Pfam" id="PF06808">
    <property type="entry name" value="DctM"/>
    <property type="match status" value="1"/>
</dbReference>